<reference evidence="1" key="1">
    <citation type="submission" date="2020-08" db="EMBL/GenBank/DDBJ databases">
        <title>Plant Genome Project.</title>
        <authorList>
            <person name="Zhang R.-G."/>
        </authorList>
    </citation>
    <scope>NUCLEOTIDE SEQUENCE</scope>
    <source>
        <strain evidence="1">WSP0</strain>
        <tissue evidence="1">Leaf</tissue>
    </source>
</reference>
<organism evidence="1 2">
    <name type="scientific">Rhododendron griersonianum</name>
    <dbReference type="NCBI Taxonomy" id="479676"/>
    <lineage>
        <taxon>Eukaryota</taxon>
        <taxon>Viridiplantae</taxon>
        <taxon>Streptophyta</taxon>
        <taxon>Embryophyta</taxon>
        <taxon>Tracheophyta</taxon>
        <taxon>Spermatophyta</taxon>
        <taxon>Magnoliopsida</taxon>
        <taxon>eudicotyledons</taxon>
        <taxon>Gunneridae</taxon>
        <taxon>Pentapetalae</taxon>
        <taxon>asterids</taxon>
        <taxon>Ericales</taxon>
        <taxon>Ericaceae</taxon>
        <taxon>Ericoideae</taxon>
        <taxon>Rhodoreae</taxon>
        <taxon>Rhododendron</taxon>
    </lineage>
</organism>
<comment type="caution">
    <text evidence="1">The sequence shown here is derived from an EMBL/GenBank/DDBJ whole genome shotgun (WGS) entry which is preliminary data.</text>
</comment>
<dbReference type="EMBL" id="JACTNZ010000010">
    <property type="protein sequence ID" value="KAG5528297.1"/>
    <property type="molecule type" value="Genomic_DNA"/>
</dbReference>
<gene>
    <name evidence="1" type="ORF">RHGRI_029090</name>
</gene>
<dbReference type="AlphaFoldDB" id="A0AAV6II07"/>
<evidence type="ECO:0000313" key="2">
    <source>
        <dbReference type="Proteomes" id="UP000823749"/>
    </source>
</evidence>
<protein>
    <submittedName>
        <fullName evidence="1">Uncharacterized protein</fullName>
    </submittedName>
</protein>
<accession>A0AAV6II07</accession>
<dbReference type="Proteomes" id="UP000823749">
    <property type="component" value="Chromosome 10"/>
</dbReference>
<proteinExistence type="predicted"/>
<name>A0AAV6II07_9ERIC</name>
<evidence type="ECO:0000313" key="1">
    <source>
        <dbReference type="EMBL" id="KAG5528297.1"/>
    </source>
</evidence>
<sequence length="51" mass="5841">MRPLIRMRWLDFCMSTGGMLGFPTGLVDLRHHMIYCLGIWTPRLFSGVGLS</sequence>
<keyword evidence="2" id="KW-1185">Reference proteome</keyword>